<dbReference type="Pfam" id="PF07729">
    <property type="entry name" value="FCD"/>
    <property type="match status" value="1"/>
</dbReference>
<dbReference type="Pfam" id="PF00392">
    <property type="entry name" value="GntR"/>
    <property type="match status" value="1"/>
</dbReference>
<evidence type="ECO:0000256" key="3">
    <source>
        <dbReference type="ARBA" id="ARBA00023163"/>
    </source>
</evidence>
<evidence type="ECO:0000259" key="4">
    <source>
        <dbReference type="PROSITE" id="PS50949"/>
    </source>
</evidence>
<dbReference type="PROSITE" id="PS50949">
    <property type="entry name" value="HTH_GNTR"/>
    <property type="match status" value="1"/>
</dbReference>
<dbReference type="SMART" id="SM00895">
    <property type="entry name" value="FCD"/>
    <property type="match status" value="1"/>
</dbReference>
<accession>A0ABT2E554</accession>
<dbReference type="Gene3D" id="1.10.10.10">
    <property type="entry name" value="Winged helix-like DNA-binding domain superfamily/Winged helix DNA-binding domain"/>
    <property type="match status" value="1"/>
</dbReference>
<gene>
    <name evidence="5" type="ORF">MUU47_13620</name>
</gene>
<keyword evidence="2" id="KW-0238">DNA-binding</keyword>
<dbReference type="InterPro" id="IPR036388">
    <property type="entry name" value="WH-like_DNA-bd_sf"/>
</dbReference>
<dbReference type="PANTHER" id="PTHR43537">
    <property type="entry name" value="TRANSCRIPTIONAL REGULATOR, GNTR FAMILY"/>
    <property type="match status" value="1"/>
</dbReference>
<keyword evidence="1" id="KW-0805">Transcription regulation</keyword>
<comment type="caution">
    <text evidence="5">The sequence shown here is derived from an EMBL/GenBank/DDBJ whole genome shotgun (WGS) entry which is preliminary data.</text>
</comment>
<keyword evidence="6" id="KW-1185">Reference proteome</keyword>
<dbReference type="SUPFAM" id="SSF46785">
    <property type="entry name" value="Winged helix' DNA-binding domain"/>
    <property type="match status" value="1"/>
</dbReference>
<keyword evidence="3" id="KW-0804">Transcription</keyword>
<dbReference type="PRINTS" id="PR00035">
    <property type="entry name" value="HTHGNTR"/>
</dbReference>
<dbReference type="SUPFAM" id="SSF48008">
    <property type="entry name" value="GntR ligand-binding domain-like"/>
    <property type="match status" value="1"/>
</dbReference>
<dbReference type="InterPro" id="IPR000524">
    <property type="entry name" value="Tscrpt_reg_HTH_GntR"/>
</dbReference>
<dbReference type="CDD" id="cd07377">
    <property type="entry name" value="WHTH_GntR"/>
    <property type="match status" value="1"/>
</dbReference>
<dbReference type="EMBL" id="JALIGE010000074">
    <property type="protein sequence ID" value="MCS2162135.1"/>
    <property type="molecule type" value="Genomic_DNA"/>
</dbReference>
<organism evidence="5 6">
    <name type="scientific">Scandinavium hiltneri</name>
    <dbReference type="NCBI Taxonomy" id="2926519"/>
    <lineage>
        <taxon>Bacteria</taxon>
        <taxon>Pseudomonadati</taxon>
        <taxon>Pseudomonadota</taxon>
        <taxon>Gammaproteobacteria</taxon>
        <taxon>Enterobacterales</taxon>
        <taxon>Enterobacteriaceae</taxon>
        <taxon>Scandinavium</taxon>
    </lineage>
</organism>
<dbReference type="Proteomes" id="UP001205357">
    <property type="component" value="Unassembled WGS sequence"/>
</dbReference>
<evidence type="ECO:0000313" key="6">
    <source>
        <dbReference type="Proteomes" id="UP001205357"/>
    </source>
</evidence>
<dbReference type="Gene3D" id="1.20.120.530">
    <property type="entry name" value="GntR ligand-binding domain-like"/>
    <property type="match status" value="1"/>
</dbReference>
<name>A0ABT2E554_9ENTR</name>
<evidence type="ECO:0000256" key="2">
    <source>
        <dbReference type="ARBA" id="ARBA00023125"/>
    </source>
</evidence>
<feature type="domain" description="HTH gntR-type" evidence="4">
    <location>
        <begin position="5"/>
        <end position="73"/>
    </location>
</feature>
<dbReference type="SMART" id="SM00345">
    <property type="entry name" value="HTH_GNTR"/>
    <property type="match status" value="1"/>
</dbReference>
<dbReference type="PANTHER" id="PTHR43537:SF5">
    <property type="entry name" value="UXU OPERON TRANSCRIPTIONAL REGULATOR"/>
    <property type="match status" value="1"/>
</dbReference>
<dbReference type="InterPro" id="IPR008920">
    <property type="entry name" value="TF_FadR/GntR_C"/>
</dbReference>
<reference evidence="5 6" key="1">
    <citation type="submission" date="2022-04" db="EMBL/GenBank/DDBJ databases">
        <title>Proposal of a three novel species of Scandinavium, Scandinavium hiltneri, Scandinavium manionii, Scandinavium tedordense.</title>
        <authorList>
            <person name="Maddock D.W."/>
            <person name="Brady C.L."/>
            <person name="Denman S."/>
            <person name="Arnold D."/>
        </authorList>
    </citation>
    <scope>NUCLEOTIDE SEQUENCE [LARGE SCALE GENOMIC DNA]</scope>
    <source>
        <strain evidence="5 6">H11S7</strain>
    </source>
</reference>
<protein>
    <submittedName>
        <fullName evidence="5">FCD domain-containing protein</fullName>
    </submittedName>
</protein>
<sequence>MNTRVSVVQLAMMEIEQRITKGEWQTGTRLPSQYELAKELKLSRTSLRETLTHLESRGVVSIQPGKGVFVCSPQPVPATTHWQFDEYSLAEVLVMRQQLEGFAAASAASNARLEDILQLEISLNDSYTAAKSGDLLQVKLCDLDFHAQIIRIAGNRLLQKIIKQIRKPLELSQTPPHGSYEDMEPILEEHRQIFLAIKMSEPGLARMAMEKHIKNAALRANININESIQFVKQELW</sequence>
<proteinExistence type="predicted"/>
<dbReference type="RefSeq" id="WP_258988703.1">
    <property type="nucleotide sequence ID" value="NZ_JALIGE010000074.1"/>
</dbReference>
<dbReference type="InterPro" id="IPR036390">
    <property type="entry name" value="WH_DNA-bd_sf"/>
</dbReference>
<evidence type="ECO:0000256" key="1">
    <source>
        <dbReference type="ARBA" id="ARBA00023015"/>
    </source>
</evidence>
<dbReference type="InterPro" id="IPR011711">
    <property type="entry name" value="GntR_C"/>
</dbReference>
<evidence type="ECO:0000313" key="5">
    <source>
        <dbReference type="EMBL" id="MCS2162135.1"/>
    </source>
</evidence>